<name>A0A0A8RML4_PSEAI</name>
<accession>A0A0A8RML4</accession>
<evidence type="ECO:0000313" key="1">
    <source>
        <dbReference type="EMBL" id="RMS47829.1"/>
    </source>
</evidence>
<dbReference type="eggNOG" id="ENOG5031HPQ">
    <property type="taxonomic scope" value="Bacteria"/>
</dbReference>
<reference evidence="1 2" key="1">
    <citation type="submission" date="2018-08" db="EMBL/GenBank/DDBJ databases">
        <title>Recombination of ecologically and evolutionarily significant loci maintains genetic cohesion in the Pseudomonas syringae species complex.</title>
        <authorList>
            <person name="Dillon M."/>
            <person name="Thakur S."/>
            <person name="Almeida R.N.D."/>
            <person name="Weir B.S."/>
            <person name="Guttman D.S."/>
        </authorList>
    </citation>
    <scope>NUCLEOTIDE SEQUENCE [LARGE SCALE GENOMIC DNA]</scope>
    <source>
        <strain evidence="1 2">ICMP 7846</strain>
    </source>
</reference>
<gene>
    <name evidence="1" type="ORF">ALP65_01519</name>
</gene>
<evidence type="ECO:0000313" key="2">
    <source>
        <dbReference type="Proteomes" id="UP000270834"/>
    </source>
</evidence>
<sequence length="136" mass="15551">MELAMENSDEVRFQHYFISLVEQVAKPLFVDSCEEARSYGLDCNVDLDLDEDGHPRLRLEVGEPGGEKSHYSLLAIPGERVIHRQYLAGAQEWHSLPAELASINPMVLDSELAVFFRRAFDLRLEGPERRHPAGFW</sequence>
<comment type="caution">
    <text evidence="1">The sequence shown here is derived from an EMBL/GenBank/DDBJ whole genome shotgun (WGS) entry which is preliminary data.</text>
</comment>
<organism evidence="1 2">
    <name type="scientific">Pseudomonas aeruginosa</name>
    <dbReference type="NCBI Taxonomy" id="287"/>
    <lineage>
        <taxon>Bacteria</taxon>
        <taxon>Pseudomonadati</taxon>
        <taxon>Pseudomonadota</taxon>
        <taxon>Gammaproteobacteria</taxon>
        <taxon>Pseudomonadales</taxon>
        <taxon>Pseudomonadaceae</taxon>
        <taxon>Pseudomonas</taxon>
    </lineage>
</organism>
<dbReference type="AlphaFoldDB" id="A0A0A8RML4"/>
<dbReference type="EMBL" id="RBSQ01001099">
    <property type="protein sequence ID" value="RMS47829.1"/>
    <property type="molecule type" value="Genomic_DNA"/>
</dbReference>
<proteinExistence type="predicted"/>
<dbReference type="Proteomes" id="UP000270834">
    <property type="component" value="Unassembled WGS sequence"/>
</dbReference>
<protein>
    <submittedName>
        <fullName evidence="1">Uncharacterized protein</fullName>
    </submittedName>
</protein>